<name>A0A3B1CBM1_9ZZZZ</name>
<dbReference type="AlphaFoldDB" id="A0A3B1CBM1"/>
<dbReference type="EMBL" id="UOGA01000054">
    <property type="protein sequence ID" value="VAX16065.1"/>
    <property type="molecule type" value="Genomic_DNA"/>
</dbReference>
<proteinExistence type="predicted"/>
<sequence>MTGRVEIAVHMTTLTILRNRFSLINCVQLTGKCFINWFRGACLQKQ</sequence>
<accession>A0A3B1CBM1</accession>
<organism evidence="1">
    <name type="scientific">hydrothermal vent metagenome</name>
    <dbReference type="NCBI Taxonomy" id="652676"/>
    <lineage>
        <taxon>unclassified sequences</taxon>
        <taxon>metagenomes</taxon>
        <taxon>ecological metagenomes</taxon>
    </lineage>
</organism>
<protein>
    <submittedName>
        <fullName evidence="1">Uncharacterized protein</fullName>
    </submittedName>
</protein>
<reference evidence="1" key="1">
    <citation type="submission" date="2018-06" db="EMBL/GenBank/DDBJ databases">
        <authorList>
            <person name="Zhirakovskaya E."/>
        </authorList>
    </citation>
    <scope>NUCLEOTIDE SEQUENCE</scope>
</reference>
<evidence type="ECO:0000313" key="1">
    <source>
        <dbReference type="EMBL" id="VAX16065.1"/>
    </source>
</evidence>
<gene>
    <name evidence="1" type="ORF">MNBD_NITROSPINAE04-2414</name>
</gene>